<keyword evidence="9" id="KW-0547">Nucleotide-binding</keyword>
<dbReference type="InterPro" id="IPR012340">
    <property type="entry name" value="NA-bd_OB-fold"/>
</dbReference>
<keyword evidence="15" id="KW-0238">DNA-binding</keyword>
<dbReference type="GO" id="GO:1902975">
    <property type="term" value="P:mitotic DNA replication initiation"/>
    <property type="evidence" value="ECO:0007669"/>
    <property type="project" value="TreeGrafter"/>
</dbReference>
<organism evidence="20 21">
    <name type="scientific">Tigriopus californicus</name>
    <name type="common">Marine copepod</name>
    <dbReference type="NCBI Taxonomy" id="6832"/>
    <lineage>
        <taxon>Eukaryota</taxon>
        <taxon>Metazoa</taxon>
        <taxon>Ecdysozoa</taxon>
        <taxon>Arthropoda</taxon>
        <taxon>Crustacea</taxon>
        <taxon>Multicrustacea</taxon>
        <taxon>Hexanauplia</taxon>
        <taxon>Copepoda</taxon>
        <taxon>Harpacticoida</taxon>
        <taxon>Harpacticidae</taxon>
        <taxon>Tigriopus</taxon>
    </lineage>
</organism>
<evidence type="ECO:0000256" key="15">
    <source>
        <dbReference type="ARBA" id="ARBA00023125"/>
    </source>
</evidence>
<keyword evidence="6" id="KW-0548">Nucleotidyltransferase</keyword>
<dbReference type="Pfam" id="PF12619">
    <property type="entry name" value="MCM2_N"/>
    <property type="match status" value="1"/>
</dbReference>
<dbReference type="SMART" id="SM00350">
    <property type="entry name" value="MCM"/>
    <property type="match status" value="1"/>
</dbReference>
<dbReference type="PRINTS" id="PR01658">
    <property type="entry name" value="MCMPROTEIN2"/>
</dbReference>
<dbReference type="SUPFAM" id="SSF50249">
    <property type="entry name" value="Nucleic acid-binding proteins"/>
    <property type="match status" value="1"/>
</dbReference>
<dbReference type="Gene3D" id="3.30.1640.10">
    <property type="entry name" value="mini-chromosome maintenance (MCM) complex, chain A, domain 1"/>
    <property type="match status" value="1"/>
</dbReference>
<dbReference type="InterPro" id="IPR027417">
    <property type="entry name" value="P-loop_NTPase"/>
</dbReference>
<dbReference type="PANTHER" id="PTHR11630:SF44">
    <property type="entry name" value="DNA REPLICATION LICENSING FACTOR MCM2"/>
    <property type="match status" value="1"/>
</dbReference>
<dbReference type="Gene3D" id="2.20.28.10">
    <property type="match status" value="1"/>
</dbReference>
<dbReference type="Pfam" id="PF00493">
    <property type="entry name" value="MCM"/>
    <property type="match status" value="1"/>
</dbReference>
<evidence type="ECO:0000256" key="11">
    <source>
        <dbReference type="ARBA" id="ARBA00022801"/>
    </source>
</evidence>
<dbReference type="CDD" id="cd17753">
    <property type="entry name" value="MCM2"/>
    <property type="match status" value="1"/>
</dbReference>
<evidence type="ECO:0000256" key="18">
    <source>
        <dbReference type="SAM" id="MobiDB-lite"/>
    </source>
</evidence>
<keyword evidence="10" id="KW-0863">Zinc-finger</keyword>
<evidence type="ECO:0000256" key="3">
    <source>
        <dbReference type="ARBA" id="ARBA00012551"/>
    </source>
</evidence>
<evidence type="ECO:0000259" key="19">
    <source>
        <dbReference type="PROSITE" id="PS50051"/>
    </source>
</evidence>
<dbReference type="InterPro" id="IPR029044">
    <property type="entry name" value="Nucleotide-diphossugar_trans"/>
</dbReference>
<dbReference type="PRINTS" id="PR01657">
    <property type="entry name" value="MCMFAMILY"/>
</dbReference>
<dbReference type="InterPro" id="IPR018525">
    <property type="entry name" value="MCM_CS"/>
</dbReference>
<dbReference type="EMBL" id="VCGU01000009">
    <property type="protein sequence ID" value="TRY70681.1"/>
    <property type="molecule type" value="Genomic_DNA"/>
</dbReference>
<dbReference type="SUPFAM" id="SSF53448">
    <property type="entry name" value="Nucleotide-diphospho-sugar transferases"/>
    <property type="match status" value="1"/>
</dbReference>
<dbReference type="InterPro" id="IPR002618">
    <property type="entry name" value="UDPGP_fam"/>
</dbReference>
<evidence type="ECO:0000313" key="21">
    <source>
        <dbReference type="Proteomes" id="UP000318571"/>
    </source>
</evidence>
<dbReference type="GO" id="GO:0008270">
    <property type="term" value="F:zinc ion binding"/>
    <property type="evidence" value="ECO:0007669"/>
    <property type="project" value="UniProtKB-KW"/>
</dbReference>
<evidence type="ECO:0000256" key="16">
    <source>
        <dbReference type="ARBA" id="ARBA00023242"/>
    </source>
</evidence>
<dbReference type="GO" id="GO:0043138">
    <property type="term" value="F:3'-5' DNA helicase activity"/>
    <property type="evidence" value="ECO:0007669"/>
    <property type="project" value="TreeGrafter"/>
</dbReference>
<dbReference type="FunFam" id="3.40.50.300:FF:000138">
    <property type="entry name" value="DNA helicase"/>
    <property type="match status" value="1"/>
</dbReference>
<reference evidence="20 21" key="1">
    <citation type="journal article" date="2018" name="Nat. Ecol. Evol.">
        <title>Genomic signatures of mitonuclear coevolution across populations of Tigriopus californicus.</title>
        <authorList>
            <person name="Barreto F.S."/>
            <person name="Watson E.T."/>
            <person name="Lima T.G."/>
            <person name="Willett C.S."/>
            <person name="Edmands S."/>
            <person name="Li W."/>
            <person name="Burton R.S."/>
        </authorList>
    </citation>
    <scope>NUCLEOTIDE SEQUENCE [LARGE SCALE GENOMIC DNA]</scope>
    <source>
        <strain evidence="20 21">San Diego</strain>
    </source>
</reference>
<evidence type="ECO:0000256" key="17">
    <source>
        <dbReference type="ARBA" id="ARBA00023306"/>
    </source>
</evidence>
<evidence type="ECO:0000256" key="10">
    <source>
        <dbReference type="ARBA" id="ARBA00022771"/>
    </source>
</evidence>
<dbReference type="InterPro" id="IPR001208">
    <property type="entry name" value="MCM_dom"/>
</dbReference>
<dbReference type="PANTHER" id="PTHR11630">
    <property type="entry name" value="DNA REPLICATION LICENSING FACTOR MCM FAMILY MEMBER"/>
    <property type="match status" value="1"/>
</dbReference>
<dbReference type="Pfam" id="PF14551">
    <property type="entry name" value="MCM_N"/>
    <property type="match status" value="1"/>
</dbReference>
<evidence type="ECO:0000256" key="2">
    <source>
        <dbReference type="ARBA" id="ARBA00008010"/>
    </source>
</evidence>
<keyword evidence="17" id="KW-0131">Cell cycle</keyword>
<dbReference type="GO" id="GO:0042555">
    <property type="term" value="C:MCM complex"/>
    <property type="evidence" value="ECO:0007669"/>
    <property type="project" value="InterPro"/>
</dbReference>
<dbReference type="OMA" id="KFARYTH"/>
<dbReference type="GO" id="GO:0016787">
    <property type="term" value="F:hydrolase activity"/>
    <property type="evidence" value="ECO:0007669"/>
    <property type="project" value="UniProtKB-KW"/>
</dbReference>
<dbReference type="PROSITE" id="PS00847">
    <property type="entry name" value="MCM_1"/>
    <property type="match status" value="1"/>
</dbReference>
<keyword evidence="21" id="KW-1185">Reference proteome</keyword>
<evidence type="ECO:0000256" key="14">
    <source>
        <dbReference type="ARBA" id="ARBA00022840"/>
    </source>
</evidence>
<keyword evidence="8" id="KW-0479">Metal-binding</keyword>
<feature type="compositionally biased region" description="Basic and acidic residues" evidence="18">
    <location>
        <begin position="244"/>
        <end position="254"/>
    </location>
</feature>
<dbReference type="EC" id="3.6.4.12" evidence="3"/>
<evidence type="ECO:0000256" key="8">
    <source>
        <dbReference type="ARBA" id="ARBA00022723"/>
    </source>
</evidence>
<keyword evidence="11" id="KW-0378">Hydrolase</keyword>
<dbReference type="InterPro" id="IPR031327">
    <property type="entry name" value="MCM"/>
</dbReference>
<dbReference type="Pfam" id="PF17855">
    <property type="entry name" value="MCM_lid"/>
    <property type="match status" value="1"/>
</dbReference>
<comment type="similarity">
    <text evidence="2">Belongs to the MCM family.</text>
</comment>
<feature type="region of interest" description="Disordered" evidence="18">
    <location>
        <begin position="200"/>
        <end position="273"/>
    </location>
</feature>
<keyword evidence="14" id="KW-0067">ATP-binding</keyword>
<keyword evidence="5" id="KW-0808">Transferase</keyword>
<evidence type="ECO:0000256" key="7">
    <source>
        <dbReference type="ARBA" id="ARBA00022705"/>
    </source>
</evidence>
<protein>
    <recommendedName>
        <fullName evidence="4">DNA replication licensing factor MCM2</fullName>
        <ecNumber evidence="3">3.6.4.12</ecNumber>
    </recommendedName>
</protein>
<sequence>MLKVWVTVSFPRFSVVFPPLSPLSSLSPQTPSKNRKDLGDFLVLTGWFTRCFLTLFQYRPPDYWSSSHHPIMTDRVTSPGLLSDDAPTPASSVSATPAGGRRGARPARSGRHEMALDPATSSPGRDLPPFEDEGDLLGGGGGGHLASVDPEDEEAADGEELFGENMERDYRPMPGLDRYDANLMDDDSDLDALSEGERVAAEAEMRRRDRAQGRFPGRMRRGLIYGDSDDEDEDEPRARRRRLAERAAEGGHDDEAMEADEAGGVESIENLEDTRGRPVREYVTQIGPRTECANRFKNFLKTYVDAKGHNLYKEKIRHMCEVNRSSFEVDYNILASECSVLAYFLPEAPTEVLRIFDEAAKSVVMSMFPHYHRIAKEIHVRISDLPLVEELRSLRQLHLNQLIRTSGVVTSSTGVLPQLSVIKYDCNKCSYVLGPFVQNQNQETKPGTCPECQSQGPFEINMVETLYKNYQRITIQESPGRVAPGRLPRSKDALLLGDLCDVCKPGDEIELTGVYTNSYDGSLNTKQGFPVFATVVMANHILVKDERNAANSLTDDDIKAIVALSKDERIGERIIASIGPSVYGHEDIKRGIALALFGGQAKDKSDKHRVRGDLNILLCGDPGTAKSQFLKYTEKIAPRAIFTTGQGASAVGLTAYVQRSPVTKEWTLEAGALVLADQGVCLIDEFDKMNDQDRTSIHEAMEQQTISISKAGIVTSLKARCSVIAASNPIGGRYDPSMTFAENVDLTEPILSRFDILCVVRDTVDPIIDEHLAKFVVGSHMRNHPMAEQEDHDNMERLEQSLASATNLAGVEKIPQDLLKKYILYARERVHPKLHQMDQDKVAKMYSDLRRESMATGSIPITVRHIESMIRIAEANAKMHLREFVHEDDVNMAIRVMLESFIDTQKYSVMKSMKRNFARYLTFKRDNNELLLFILRQLTQETAMYMRNRYGTEQDVVEVSEGDLLDKARHLKIQNLQSFFQSDIFQANNFSYDSKRKLIVQQIRGRMQRERCSPLQSDTSGKMEGSLRKQCDQFHQSHVPLFVDGLKPLEKQALLDDLKSINFQECYESFQRATQKTPEELESIDEKMSPIEESHYFSINTTSAAELHDLERVALDSIANGTIGVICLAGGQGTRLGSPDPKGMFNIGLPSNKTLYQIQVERILKLEEMSGVSGKLPLYIMTSEHTKEPTAKFFAENDYFGMKKDNLVLFEQRMVPCYDFQGQILLASEKRVARAPDGNGGLYWALRQEGILQDMIKRGIK</sequence>
<name>A0A553NZ27_TIGCA</name>
<evidence type="ECO:0000256" key="13">
    <source>
        <dbReference type="ARBA" id="ARBA00022833"/>
    </source>
</evidence>
<proteinExistence type="inferred from homology"/>
<evidence type="ECO:0000256" key="4">
    <source>
        <dbReference type="ARBA" id="ARBA00018925"/>
    </source>
</evidence>
<gene>
    <name evidence="20" type="ORF">TCAL_05437</name>
</gene>
<dbReference type="GO" id="GO:0070569">
    <property type="term" value="F:uridylyltransferase activity"/>
    <property type="evidence" value="ECO:0007669"/>
    <property type="project" value="InterPro"/>
</dbReference>
<dbReference type="Pfam" id="PF01704">
    <property type="entry name" value="UDPGP"/>
    <property type="match status" value="1"/>
</dbReference>
<dbReference type="PROSITE" id="PS50051">
    <property type="entry name" value="MCM_2"/>
    <property type="match status" value="1"/>
</dbReference>
<keyword evidence="12" id="KW-0347">Helicase</keyword>
<dbReference type="GO" id="GO:0005524">
    <property type="term" value="F:ATP binding"/>
    <property type="evidence" value="ECO:0007669"/>
    <property type="project" value="UniProtKB-KW"/>
</dbReference>
<evidence type="ECO:0000313" key="20">
    <source>
        <dbReference type="EMBL" id="TRY70681.1"/>
    </source>
</evidence>
<dbReference type="SUPFAM" id="SSF52540">
    <property type="entry name" value="P-loop containing nucleoside triphosphate hydrolases"/>
    <property type="match status" value="1"/>
</dbReference>
<dbReference type="Proteomes" id="UP000318571">
    <property type="component" value="Chromosome 9"/>
</dbReference>
<dbReference type="Gene3D" id="3.90.550.10">
    <property type="entry name" value="Spore Coat Polysaccharide Biosynthesis Protein SpsA, Chain A"/>
    <property type="match status" value="1"/>
</dbReference>
<dbReference type="Gene3D" id="2.40.50.140">
    <property type="entry name" value="Nucleic acid-binding proteins"/>
    <property type="match status" value="1"/>
</dbReference>
<dbReference type="STRING" id="6832.A0A553NZ27"/>
<keyword evidence="7" id="KW-0235">DNA replication</keyword>
<dbReference type="Gene3D" id="3.40.50.300">
    <property type="entry name" value="P-loop containing nucleotide triphosphate hydrolases"/>
    <property type="match status" value="1"/>
</dbReference>
<dbReference type="InterPro" id="IPR059098">
    <property type="entry name" value="WHD_MCM2"/>
</dbReference>
<feature type="domain" description="MCM C-terminal AAA(+) ATPase" evidence="19">
    <location>
        <begin position="570"/>
        <end position="776"/>
    </location>
</feature>
<dbReference type="InterPro" id="IPR041562">
    <property type="entry name" value="MCM_lid"/>
</dbReference>
<dbReference type="AlphaFoldDB" id="A0A553NZ27"/>
<keyword evidence="13" id="KW-0862">Zinc</keyword>
<dbReference type="GO" id="GO:0003697">
    <property type="term" value="F:single-stranded DNA binding"/>
    <property type="evidence" value="ECO:0007669"/>
    <property type="project" value="TreeGrafter"/>
</dbReference>
<accession>A0A553NZ27</accession>
<dbReference type="Pfam" id="PF23669">
    <property type="entry name" value="WHD_MCM2"/>
    <property type="match status" value="1"/>
</dbReference>
<feature type="region of interest" description="Disordered" evidence="18">
    <location>
        <begin position="76"/>
        <end position="157"/>
    </location>
</feature>
<evidence type="ECO:0000256" key="12">
    <source>
        <dbReference type="ARBA" id="ARBA00022806"/>
    </source>
</evidence>
<comment type="caution">
    <text evidence="20">The sequence shown here is derived from an EMBL/GenBank/DDBJ whole genome shotgun (WGS) entry which is preliminary data.</text>
</comment>
<evidence type="ECO:0000256" key="6">
    <source>
        <dbReference type="ARBA" id="ARBA00022695"/>
    </source>
</evidence>
<evidence type="ECO:0000256" key="9">
    <source>
        <dbReference type="ARBA" id="ARBA00022741"/>
    </source>
</evidence>
<dbReference type="InterPro" id="IPR027925">
    <property type="entry name" value="MCM_N"/>
</dbReference>
<evidence type="ECO:0000256" key="5">
    <source>
        <dbReference type="ARBA" id="ARBA00022679"/>
    </source>
</evidence>
<keyword evidence="16" id="KW-0539">Nucleus</keyword>
<dbReference type="GO" id="GO:0017116">
    <property type="term" value="F:single-stranded DNA helicase activity"/>
    <property type="evidence" value="ECO:0007669"/>
    <property type="project" value="TreeGrafter"/>
</dbReference>
<feature type="compositionally biased region" description="Basic and acidic residues" evidence="18">
    <location>
        <begin position="200"/>
        <end position="212"/>
    </location>
</feature>
<evidence type="ECO:0000256" key="1">
    <source>
        <dbReference type="ARBA" id="ARBA00004123"/>
    </source>
</evidence>
<dbReference type="GO" id="GO:0000727">
    <property type="term" value="P:double-strand break repair via break-induced replication"/>
    <property type="evidence" value="ECO:0007669"/>
    <property type="project" value="TreeGrafter"/>
</dbReference>
<dbReference type="Pfam" id="PF17207">
    <property type="entry name" value="MCM_OB"/>
    <property type="match status" value="1"/>
</dbReference>
<comment type="subcellular location">
    <subcellularLocation>
        <location evidence="1">Nucleus</location>
    </subcellularLocation>
</comment>
<dbReference type="InterPro" id="IPR008045">
    <property type="entry name" value="MCM2"/>
</dbReference>
<dbReference type="GO" id="GO:0005634">
    <property type="term" value="C:nucleus"/>
    <property type="evidence" value="ECO:0007669"/>
    <property type="project" value="UniProtKB-SubCell"/>
</dbReference>
<dbReference type="InterPro" id="IPR033762">
    <property type="entry name" value="MCM_OB"/>
</dbReference>